<dbReference type="EMBL" id="KV427629">
    <property type="protein sequence ID" value="KZT05584.1"/>
    <property type="molecule type" value="Genomic_DNA"/>
</dbReference>
<organism evidence="2 3">
    <name type="scientific">Laetiporus sulphureus 93-53</name>
    <dbReference type="NCBI Taxonomy" id="1314785"/>
    <lineage>
        <taxon>Eukaryota</taxon>
        <taxon>Fungi</taxon>
        <taxon>Dikarya</taxon>
        <taxon>Basidiomycota</taxon>
        <taxon>Agaricomycotina</taxon>
        <taxon>Agaricomycetes</taxon>
        <taxon>Polyporales</taxon>
        <taxon>Laetiporus</taxon>
    </lineage>
</organism>
<dbReference type="Pfam" id="PF20415">
    <property type="entry name" value="DUF6699"/>
    <property type="match status" value="1"/>
</dbReference>
<dbReference type="RefSeq" id="XP_040763324.1">
    <property type="nucleotide sequence ID" value="XM_040911276.1"/>
</dbReference>
<evidence type="ECO:0000313" key="3">
    <source>
        <dbReference type="Proteomes" id="UP000076871"/>
    </source>
</evidence>
<dbReference type="InterPro" id="IPR046522">
    <property type="entry name" value="DUF6699"/>
</dbReference>
<evidence type="ECO:0000259" key="1">
    <source>
        <dbReference type="Pfam" id="PF20415"/>
    </source>
</evidence>
<reference evidence="2 3" key="1">
    <citation type="journal article" date="2016" name="Mol. Biol. Evol.">
        <title>Comparative Genomics of Early-Diverging Mushroom-Forming Fungi Provides Insights into the Origins of Lignocellulose Decay Capabilities.</title>
        <authorList>
            <person name="Nagy L.G."/>
            <person name="Riley R."/>
            <person name="Tritt A."/>
            <person name="Adam C."/>
            <person name="Daum C."/>
            <person name="Floudas D."/>
            <person name="Sun H."/>
            <person name="Yadav J.S."/>
            <person name="Pangilinan J."/>
            <person name="Larsson K.H."/>
            <person name="Matsuura K."/>
            <person name="Barry K."/>
            <person name="Labutti K."/>
            <person name="Kuo R."/>
            <person name="Ohm R.A."/>
            <person name="Bhattacharya S.S."/>
            <person name="Shirouzu T."/>
            <person name="Yoshinaga Y."/>
            <person name="Martin F.M."/>
            <person name="Grigoriev I.V."/>
            <person name="Hibbett D.S."/>
        </authorList>
    </citation>
    <scope>NUCLEOTIDE SEQUENCE [LARGE SCALE GENOMIC DNA]</scope>
    <source>
        <strain evidence="2 3">93-53</strain>
    </source>
</reference>
<dbReference type="STRING" id="1314785.A0A165DTA2"/>
<evidence type="ECO:0000313" key="2">
    <source>
        <dbReference type="EMBL" id="KZT05584.1"/>
    </source>
</evidence>
<dbReference type="GeneID" id="63828304"/>
<proteinExistence type="predicted"/>
<accession>A0A165DTA2</accession>
<dbReference type="OrthoDB" id="3251728at2759"/>
<protein>
    <recommendedName>
        <fullName evidence="1">DUF6699 domain-containing protein</fullName>
    </recommendedName>
</protein>
<dbReference type="Proteomes" id="UP000076871">
    <property type="component" value="Unassembled WGS sequence"/>
</dbReference>
<feature type="domain" description="DUF6699" evidence="1">
    <location>
        <begin position="90"/>
        <end position="242"/>
    </location>
</feature>
<name>A0A165DTA2_9APHY</name>
<sequence>MTSAPNPAPFPSPPFMYQALPAMVPLAPPSEYTHHRRRSDGALPQPTWVAVPAYPTFLTPPMYSKPLPTRPMHQLHPLLSGEGPGGPPLLFDLSLHSFKAARLTGAGRSDGVALSKEELSQLATHPSVKRMTITCEAIPKWPIELKPPEEKSNFLTIPFASHDVPITLGDVLIAIHKELQRPITHVDWAKLSQENMTKVARAYTRRCRTFPSVEAFERSQGVRRVDYLFDNYMFKGLVRSKTGQEDYEKLKLLVGPRQS</sequence>
<dbReference type="InParanoid" id="A0A165DTA2"/>
<keyword evidence="3" id="KW-1185">Reference proteome</keyword>
<gene>
    <name evidence="2" type="ORF">LAESUDRAFT_743848</name>
</gene>
<dbReference type="AlphaFoldDB" id="A0A165DTA2"/>